<dbReference type="EMBL" id="CAICTM010001734">
    <property type="protein sequence ID" value="CAB9525845.1"/>
    <property type="molecule type" value="Genomic_DNA"/>
</dbReference>
<gene>
    <name evidence="1" type="ORF">SEMRO_1736_G294400.1</name>
</gene>
<proteinExistence type="predicted"/>
<dbReference type="OrthoDB" id="4405280at2759"/>
<evidence type="ECO:0000313" key="1">
    <source>
        <dbReference type="EMBL" id="CAB9525845.1"/>
    </source>
</evidence>
<name>A0A9N8EW72_9STRA</name>
<dbReference type="Proteomes" id="UP001153069">
    <property type="component" value="Unassembled WGS sequence"/>
</dbReference>
<reference evidence="1" key="1">
    <citation type="submission" date="2020-06" db="EMBL/GenBank/DDBJ databases">
        <authorList>
            <consortium name="Plant Systems Biology data submission"/>
        </authorList>
    </citation>
    <scope>NUCLEOTIDE SEQUENCE</scope>
    <source>
        <strain evidence="1">D6</strain>
    </source>
</reference>
<keyword evidence="2" id="KW-1185">Reference proteome</keyword>
<accession>A0A9N8EW72</accession>
<organism evidence="1 2">
    <name type="scientific">Seminavis robusta</name>
    <dbReference type="NCBI Taxonomy" id="568900"/>
    <lineage>
        <taxon>Eukaryota</taxon>
        <taxon>Sar</taxon>
        <taxon>Stramenopiles</taxon>
        <taxon>Ochrophyta</taxon>
        <taxon>Bacillariophyta</taxon>
        <taxon>Bacillariophyceae</taxon>
        <taxon>Bacillariophycidae</taxon>
        <taxon>Naviculales</taxon>
        <taxon>Naviculaceae</taxon>
        <taxon>Seminavis</taxon>
    </lineage>
</organism>
<protein>
    <submittedName>
        <fullName evidence="1">Lipase (Class 3)</fullName>
    </submittedName>
</protein>
<dbReference type="AlphaFoldDB" id="A0A9N8EW72"/>
<comment type="caution">
    <text evidence="1">The sequence shown here is derived from an EMBL/GenBank/DDBJ whole genome shotgun (WGS) entry which is preliminary data.</text>
</comment>
<evidence type="ECO:0000313" key="2">
    <source>
        <dbReference type="Proteomes" id="UP001153069"/>
    </source>
</evidence>
<sequence>MLRGVAKSNGAATIRNNTDVARRIWPYTPYREAKLTGKLERRLDGDGSCDAIETFDFANLDEESSIFDLPGGLNAMDLVKRQMVKAEERRVNSQIKVLFPQVARADGADVSHLGGEAGVGACEPIDFVDVGDVLAFGFENGRRGTSFCAALNPCTHTYALGQEGIIPDVKIGGIIFVSLDAVGFSLTKQLGKHTLNRMWDGTGEPEQIFVDGHIAVRGTGSMGIKFSPKVKATINVDLSLIIDVAPNSRNNEIAPNSQALKDNNDNSENVDFEILLSGEAGVVFEVVSSLGGRTETHTVDLSGVITVEADMYLYVSGEDTKLMLAASINVMLGGICGMTPYAAVICEIFSGDSELVGAIRSYADKTGFGVQLELSGYIGLKYDFVEDEFDWPSDGHSFSFGVTLGYSGSTINACVQVDGNESCFRKCDADSQCDDDQFCDLLGFCIKRKKVAHVCHKNAVCKSGYCVGGFCSECPTVDRSAGCIADAEFCTQKINKIGLRCEAKRNNGRACLDKVACKSDICSGGFCSECARIDSEEGCDNNKFCSQTFTDVGYTCINKRNLGGTCSSNIACNSGRCVNGYCSECSQIDSTDGCGSNEFCTQLPGAFGHRCKDKLDLGGACLKNVVCKSGKCKGGYCSECDRIDSTSGCSSGKFCTQRTTAFGYRCDAKRGLGSTCSSNVACTSADCVGGFCSDCRTLDSTSGCSSGKFCTQTASPGYRCQNQKGEGGTCSSNNACRDFCVAGFCQQCSNDGHCGTDRYCSGWPSYDCKNKKNRNKSCGAKKECKSNKCKFWKCK</sequence>